<dbReference type="InterPro" id="IPR011009">
    <property type="entry name" value="Kinase-like_dom_sf"/>
</dbReference>
<dbReference type="InterPro" id="IPR018936">
    <property type="entry name" value="PI3/4_kinase_CS"/>
</dbReference>
<dbReference type="GO" id="GO:0004430">
    <property type="term" value="F:1-phosphatidylinositol 4-kinase activity"/>
    <property type="evidence" value="ECO:0007669"/>
    <property type="project" value="UniProtKB-EC"/>
</dbReference>
<feature type="region of interest" description="Disordered" evidence="5">
    <location>
        <begin position="180"/>
        <end position="251"/>
    </location>
</feature>
<keyword evidence="4" id="KW-0418">Kinase</keyword>
<dbReference type="InterPro" id="IPR015433">
    <property type="entry name" value="PI3/4_kinase"/>
</dbReference>
<sequence>MSSHALLLRLFLSPSFFSLHVALKYLLVYSDNIGITYYLTRRLRELEIHELRDVWGFICHLLVTRPTKSRALECFVVETAQRSTHIGLFTLWFMQAYVTDLSNKRDSPSFAICQRVLHKCHEIVFGDQLHASSSPYATFTLPSFIRRRKIKHHAEPVFVGIGVLLAGVPGMPRLAEISGEDAIEQGRADEEGEISRGYQSNNDDLYSPSPTRIVDIESDNSDIPPSPEDETPPPFPNNNKLQLPPKPLGRRRTLGAQTLPALPLHLQTAIRKPKLSESDPLGQLDNEDQPALPYKSSPSLPSAKTPLRTASLSRADIMLEKYDAQSQMYLLRGHYYLSEVQFLLSLENICNKLVIVPKPARVSALRAELTALNHKLPAEVCMPMWCTSSDNVANRNVPVPHHRIVRIPPGEAVVLNSAERAPYLLLIEILSDDLDFDGTKRTNKDILRKLVTKDIEQRGSVQDFGLSAAGKGPATPNVAEPEAIANTPASVTQPSFYPNGTPKAPSSNSPNFSVGDEEIDLVEQLYGDDQPLRSRTMNIEDSIVLRPKPKNRELDMAAWARASPSFPSTPDDHQRNRHSPNPSQNSAYISPSPSVPMSISRASSFTPPRTQGTPTLAEHNELSLDEYSERMRTAAILLAQLNADQGRDAAPASPKVNGLPRAGAENIADRSGRQGRSMELAQPVHGRMKLPRAEASAIRDRIMKEMLALEEERVERMKGSEGDAMMRSSVMSGSSKTIEDEGIIRRELNKVDPSAVIFSESWAAKKSRIRNGSPYGHLANWECVSVIVKTGGDLRQEQLAVQLIHEFQHIWAEEKCPCWVKYFRILITGSTSGLVETITDAVSIHSIKKAEYAKRLASGRLGHVTLMDHFISTYGEPTSAKFVRAQKNFAKSLAGYSIVTFLLQVKDRHNGNILIDRDGHLIHIDFGFMFSNTPGNIGFEAAPFKLPAEYVEVLGGVNGEAFQQFRTLFREGFEAARKHCDRIITLVELMQKDSMFPCFTVSSDQTANQLRDRFQPTLTHALIGDYVNRLIDSSMGSHWTRLYDSYQYYSQSIL</sequence>
<dbReference type="InterPro" id="IPR036940">
    <property type="entry name" value="PI3/4_kinase_cat_sf"/>
</dbReference>
<dbReference type="Proteomes" id="UP000567179">
    <property type="component" value="Unassembled WGS sequence"/>
</dbReference>
<dbReference type="InterPro" id="IPR000403">
    <property type="entry name" value="PI3/4_kinase_cat_dom"/>
</dbReference>
<proteinExistence type="predicted"/>
<dbReference type="GO" id="GO:0048015">
    <property type="term" value="P:phosphatidylinositol-mediated signaling"/>
    <property type="evidence" value="ECO:0007669"/>
    <property type="project" value="TreeGrafter"/>
</dbReference>
<keyword evidence="8" id="KW-1185">Reference proteome</keyword>
<feature type="region of interest" description="Disordered" evidence="5">
    <location>
        <begin position="276"/>
        <end position="307"/>
    </location>
</feature>
<dbReference type="GO" id="GO:0016020">
    <property type="term" value="C:membrane"/>
    <property type="evidence" value="ECO:0007669"/>
    <property type="project" value="TreeGrafter"/>
</dbReference>
<dbReference type="GO" id="GO:0046854">
    <property type="term" value="P:phosphatidylinositol phosphate biosynthetic process"/>
    <property type="evidence" value="ECO:0007669"/>
    <property type="project" value="InterPro"/>
</dbReference>
<protein>
    <recommendedName>
        <fullName evidence="2">1-phosphatidylinositol 4-kinase</fullName>
        <ecNumber evidence="2">2.7.1.67</ecNumber>
    </recommendedName>
</protein>
<feature type="domain" description="PI3K/PI4K catalytic" evidence="6">
    <location>
        <begin position="751"/>
        <end position="1039"/>
    </location>
</feature>
<dbReference type="PANTHER" id="PTHR10048:SF22">
    <property type="entry name" value="PHOSPHATIDYLINOSITOL 4-KINASE BETA"/>
    <property type="match status" value="1"/>
</dbReference>
<gene>
    <name evidence="7" type="ORF">D9619_005522</name>
</gene>
<dbReference type="Gene3D" id="1.10.1070.11">
    <property type="entry name" value="Phosphatidylinositol 3-/4-kinase, catalytic domain"/>
    <property type="match status" value="1"/>
</dbReference>
<evidence type="ECO:0000256" key="5">
    <source>
        <dbReference type="SAM" id="MobiDB-lite"/>
    </source>
</evidence>
<dbReference type="PANTHER" id="PTHR10048">
    <property type="entry name" value="PHOSPHATIDYLINOSITOL KINASE"/>
    <property type="match status" value="1"/>
</dbReference>
<evidence type="ECO:0000313" key="8">
    <source>
        <dbReference type="Proteomes" id="UP000567179"/>
    </source>
</evidence>
<accession>A0A8H5BVQ0</accession>
<feature type="compositionally biased region" description="Polar residues" evidence="5">
    <location>
        <begin position="489"/>
        <end position="512"/>
    </location>
</feature>
<feature type="compositionally biased region" description="Polar residues" evidence="5">
    <location>
        <begin position="197"/>
        <end position="210"/>
    </location>
</feature>
<dbReference type="PROSITE" id="PS00916">
    <property type="entry name" value="PI3_4_KINASE_2"/>
    <property type="match status" value="1"/>
</dbReference>
<dbReference type="InterPro" id="IPR057754">
    <property type="entry name" value="PI4-kinase_beta/PIK1_cat"/>
</dbReference>
<dbReference type="GO" id="GO:0005737">
    <property type="term" value="C:cytoplasm"/>
    <property type="evidence" value="ECO:0007669"/>
    <property type="project" value="TreeGrafter"/>
</dbReference>
<dbReference type="EMBL" id="JAACJJ010000001">
    <property type="protein sequence ID" value="KAF5330300.1"/>
    <property type="molecule type" value="Genomic_DNA"/>
</dbReference>
<comment type="catalytic activity">
    <reaction evidence="1">
        <text>a 1,2-diacyl-sn-glycero-3-phospho-(1D-myo-inositol) + ATP = a 1,2-diacyl-sn-glycero-3-phospho-(1D-myo-inositol 4-phosphate) + ADP + H(+)</text>
        <dbReference type="Rhea" id="RHEA:19877"/>
        <dbReference type="ChEBI" id="CHEBI:15378"/>
        <dbReference type="ChEBI" id="CHEBI:30616"/>
        <dbReference type="ChEBI" id="CHEBI:57880"/>
        <dbReference type="ChEBI" id="CHEBI:58178"/>
        <dbReference type="ChEBI" id="CHEBI:456216"/>
        <dbReference type="EC" id="2.7.1.67"/>
    </reaction>
</comment>
<feature type="compositionally biased region" description="Low complexity" evidence="5">
    <location>
        <begin position="589"/>
        <end position="600"/>
    </location>
</feature>
<evidence type="ECO:0000313" key="7">
    <source>
        <dbReference type="EMBL" id="KAF5330300.1"/>
    </source>
</evidence>
<evidence type="ECO:0000256" key="2">
    <source>
        <dbReference type="ARBA" id="ARBA00012169"/>
    </source>
</evidence>
<feature type="compositionally biased region" description="Polar residues" evidence="5">
    <location>
        <begin position="296"/>
        <end position="307"/>
    </location>
</feature>
<feature type="compositionally biased region" description="Polar residues" evidence="5">
    <location>
        <begin position="601"/>
        <end position="614"/>
    </location>
</feature>
<evidence type="ECO:0000256" key="1">
    <source>
        <dbReference type="ARBA" id="ARBA00001686"/>
    </source>
</evidence>
<dbReference type="AlphaFoldDB" id="A0A8H5BVQ0"/>
<keyword evidence="3" id="KW-0808">Transferase</keyword>
<feature type="region of interest" description="Disordered" evidence="5">
    <location>
        <begin position="562"/>
        <end position="616"/>
    </location>
</feature>
<feature type="region of interest" description="Disordered" evidence="5">
    <location>
        <begin position="489"/>
        <end position="514"/>
    </location>
</feature>
<dbReference type="Pfam" id="PF00454">
    <property type="entry name" value="PI3_PI4_kinase"/>
    <property type="match status" value="1"/>
</dbReference>
<dbReference type="SUPFAM" id="SSF56112">
    <property type="entry name" value="Protein kinase-like (PK-like)"/>
    <property type="match status" value="1"/>
</dbReference>
<evidence type="ECO:0000259" key="6">
    <source>
        <dbReference type="PROSITE" id="PS50290"/>
    </source>
</evidence>
<dbReference type="Gene3D" id="3.30.1010.10">
    <property type="entry name" value="Phosphatidylinositol 3-kinase Catalytic Subunit, Chain A, domain 4"/>
    <property type="match status" value="1"/>
</dbReference>
<dbReference type="FunFam" id="1.10.1070.11:FF:000016">
    <property type="entry name" value="PIK1p Phosphatidylinositol 4-kinase"/>
    <property type="match status" value="1"/>
</dbReference>
<dbReference type="PROSITE" id="PS50290">
    <property type="entry name" value="PI3_4_KINASE_3"/>
    <property type="match status" value="1"/>
</dbReference>
<dbReference type="CDD" id="cd05168">
    <property type="entry name" value="PI4Kc_III_beta"/>
    <property type="match status" value="1"/>
</dbReference>
<dbReference type="OrthoDB" id="10264149at2759"/>
<dbReference type="EC" id="2.7.1.67" evidence="2"/>
<name>A0A8H5BVQ0_9AGAR</name>
<comment type="caution">
    <text evidence="7">The sequence shown here is derived from an EMBL/GenBank/DDBJ whole genome shotgun (WGS) entry which is preliminary data.</text>
</comment>
<organism evidence="7 8">
    <name type="scientific">Psilocybe cf. subviscida</name>
    <dbReference type="NCBI Taxonomy" id="2480587"/>
    <lineage>
        <taxon>Eukaryota</taxon>
        <taxon>Fungi</taxon>
        <taxon>Dikarya</taxon>
        <taxon>Basidiomycota</taxon>
        <taxon>Agaricomycotina</taxon>
        <taxon>Agaricomycetes</taxon>
        <taxon>Agaricomycetidae</taxon>
        <taxon>Agaricales</taxon>
        <taxon>Agaricineae</taxon>
        <taxon>Strophariaceae</taxon>
        <taxon>Psilocybe</taxon>
    </lineage>
</organism>
<reference evidence="7 8" key="1">
    <citation type="journal article" date="2020" name="ISME J.">
        <title>Uncovering the hidden diversity of litter-decomposition mechanisms in mushroom-forming fungi.</title>
        <authorList>
            <person name="Floudas D."/>
            <person name="Bentzer J."/>
            <person name="Ahren D."/>
            <person name="Johansson T."/>
            <person name="Persson P."/>
            <person name="Tunlid A."/>
        </authorList>
    </citation>
    <scope>NUCLEOTIDE SEQUENCE [LARGE SCALE GENOMIC DNA]</scope>
    <source>
        <strain evidence="7 8">CBS 101986</strain>
    </source>
</reference>
<dbReference type="SMART" id="SM00146">
    <property type="entry name" value="PI3Kc"/>
    <property type="match status" value="1"/>
</dbReference>
<feature type="compositionally biased region" description="Polar residues" evidence="5">
    <location>
        <begin position="579"/>
        <end position="588"/>
    </location>
</feature>
<evidence type="ECO:0000256" key="3">
    <source>
        <dbReference type="ARBA" id="ARBA00022679"/>
    </source>
</evidence>
<evidence type="ECO:0000256" key="4">
    <source>
        <dbReference type="ARBA" id="ARBA00022777"/>
    </source>
</evidence>